<comment type="caution">
    <text evidence="1">The sequence shown here is derived from an EMBL/GenBank/DDBJ whole genome shotgun (WGS) entry which is preliminary data.</text>
</comment>
<sequence>MESDNADLTLYLRATTKICYENNNAAFADVREDNLIGIYTIPEGTARRKSSIMKALLCFLSRLVDY</sequence>
<dbReference type="EMBL" id="SHOA02000014">
    <property type="protein sequence ID" value="TDH67257.1"/>
    <property type="molecule type" value="Genomic_DNA"/>
</dbReference>
<dbReference type="KEGG" id="blac:94346191"/>
<organism evidence="1 2">
    <name type="scientific">Bremia lactucae</name>
    <name type="common">Lettuce downy mildew</name>
    <dbReference type="NCBI Taxonomy" id="4779"/>
    <lineage>
        <taxon>Eukaryota</taxon>
        <taxon>Sar</taxon>
        <taxon>Stramenopiles</taxon>
        <taxon>Oomycota</taxon>
        <taxon>Peronosporomycetes</taxon>
        <taxon>Peronosporales</taxon>
        <taxon>Peronosporaceae</taxon>
        <taxon>Bremia</taxon>
    </lineage>
</organism>
<dbReference type="GeneID" id="94346191"/>
<dbReference type="Proteomes" id="UP000294530">
    <property type="component" value="Unassembled WGS sequence"/>
</dbReference>
<keyword evidence="2" id="KW-1185">Reference proteome</keyword>
<dbReference type="AlphaFoldDB" id="A0A976FI48"/>
<proteinExistence type="predicted"/>
<evidence type="ECO:0000313" key="1">
    <source>
        <dbReference type="EMBL" id="TDH67257.1"/>
    </source>
</evidence>
<reference evidence="1 2" key="1">
    <citation type="journal article" date="2021" name="Genome Biol.">
        <title>AFLAP: assembly-free linkage analysis pipeline using k-mers from genome sequencing data.</title>
        <authorList>
            <person name="Fletcher K."/>
            <person name="Zhang L."/>
            <person name="Gil J."/>
            <person name="Han R."/>
            <person name="Cavanaugh K."/>
            <person name="Michelmore R."/>
        </authorList>
    </citation>
    <scope>NUCLEOTIDE SEQUENCE [LARGE SCALE GENOMIC DNA]</scope>
    <source>
        <strain evidence="1 2">SF5</strain>
    </source>
</reference>
<name>A0A976FI48_BRELC</name>
<evidence type="ECO:0000313" key="2">
    <source>
        <dbReference type="Proteomes" id="UP000294530"/>
    </source>
</evidence>
<dbReference type="RefSeq" id="XP_067816756.1">
    <property type="nucleotide sequence ID" value="XM_067960520.1"/>
</dbReference>
<protein>
    <submittedName>
        <fullName evidence="1">Uncharacterized protein</fullName>
    </submittedName>
</protein>
<accession>A0A976FI48</accession>
<gene>
    <name evidence="1" type="ORF">CCR75_002423</name>
</gene>